<comment type="caution">
    <text evidence="9">The sequence shown here is derived from an EMBL/GenBank/DDBJ whole genome shotgun (WGS) entry which is preliminary data.</text>
</comment>
<evidence type="ECO:0000256" key="3">
    <source>
        <dbReference type="ARBA" id="ARBA00022723"/>
    </source>
</evidence>
<keyword evidence="2" id="KW-0645">Protease</keyword>
<protein>
    <submittedName>
        <fullName evidence="9">DNA repair protein RadC</fullName>
    </submittedName>
</protein>
<dbReference type="Pfam" id="PF20582">
    <property type="entry name" value="UPF0758_N"/>
    <property type="match status" value="1"/>
</dbReference>
<dbReference type="Gene3D" id="3.40.140.10">
    <property type="entry name" value="Cytidine Deaminase, domain 2"/>
    <property type="match status" value="1"/>
</dbReference>
<gene>
    <name evidence="9" type="primary">radC</name>
    <name evidence="9" type="ORF">QP433_04110</name>
</gene>
<dbReference type="SUPFAM" id="SSF47781">
    <property type="entry name" value="RuvA domain 2-like"/>
    <property type="match status" value="1"/>
</dbReference>
<evidence type="ECO:0000313" key="9">
    <source>
        <dbReference type="EMBL" id="MDK7187159.1"/>
    </source>
</evidence>
<dbReference type="PANTHER" id="PTHR30471">
    <property type="entry name" value="DNA REPAIR PROTEIN RADC"/>
    <property type="match status" value="1"/>
</dbReference>
<dbReference type="NCBIfam" id="TIGR00608">
    <property type="entry name" value="radc"/>
    <property type="match status" value="1"/>
</dbReference>
<dbReference type="InterPro" id="IPR046778">
    <property type="entry name" value="UPF0758_N"/>
</dbReference>
<dbReference type="PROSITE" id="PS50249">
    <property type="entry name" value="MPN"/>
    <property type="match status" value="1"/>
</dbReference>
<dbReference type="RefSeq" id="WP_285065614.1">
    <property type="nucleotide sequence ID" value="NZ_CAUPDI010000001.1"/>
</dbReference>
<dbReference type="CDD" id="cd08071">
    <property type="entry name" value="MPN_DUF2466"/>
    <property type="match status" value="1"/>
</dbReference>
<dbReference type="PROSITE" id="PS01302">
    <property type="entry name" value="UPF0758"/>
    <property type="match status" value="1"/>
</dbReference>
<evidence type="ECO:0000256" key="1">
    <source>
        <dbReference type="ARBA" id="ARBA00010243"/>
    </source>
</evidence>
<proteinExistence type="inferred from homology"/>
<keyword evidence="4" id="KW-0378">Hydrolase</keyword>
<dbReference type="PANTHER" id="PTHR30471:SF3">
    <property type="entry name" value="UPF0758 PROTEIN YEES-RELATED"/>
    <property type="match status" value="1"/>
</dbReference>
<dbReference type="GO" id="GO:0006508">
    <property type="term" value="P:proteolysis"/>
    <property type="evidence" value="ECO:0007669"/>
    <property type="project" value="UniProtKB-KW"/>
</dbReference>
<dbReference type="Proteomes" id="UP001229251">
    <property type="component" value="Unassembled WGS sequence"/>
</dbReference>
<evidence type="ECO:0000256" key="4">
    <source>
        <dbReference type="ARBA" id="ARBA00022801"/>
    </source>
</evidence>
<keyword evidence="6" id="KW-0482">Metalloprotease</keyword>
<evidence type="ECO:0000256" key="7">
    <source>
        <dbReference type="RuleBase" id="RU003797"/>
    </source>
</evidence>
<reference evidence="9" key="1">
    <citation type="submission" date="2023-05" db="EMBL/GenBank/DDBJ databases">
        <title>Cataloging the Phylogenetic Diversity of Human Bladder Bacteria.</title>
        <authorList>
            <person name="Du J."/>
        </authorList>
    </citation>
    <scope>NUCLEOTIDE SEQUENCE</scope>
    <source>
        <strain evidence="9">UMB1231</strain>
    </source>
</reference>
<comment type="similarity">
    <text evidence="1 7">Belongs to the UPF0758 family.</text>
</comment>
<dbReference type="AlphaFoldDB" id="A0AAJ1V5L3"/>
<evidence type="ECO:0000256" key="2">
    <source>
        <dbReference type="ARBA" id="ARBA00022670"/>
    </source>
</evidence>
<evidence type="ECO:0000259" key="8">
    <source>
        <dbReference type="PROSITE" id="PS50249"/>
    </source>
</evidence>
<organism evidence="9 10">
    <name type="scientific">Facklamia hominis</name>
    <dbReference type="NCBI Taxonomy" id="178214"/>
    <lineage>
        <taxon>Bacteria</taxon>
        <taxon>Bacillati</taxon>
        <taxon>Bacillota</taxon>
        <taxon>Bacilli</taxon>
        <taxon>Lactobacillales</taxon>
        <taxon>Aerococcaceae</taxon>
        <taxon>Facklamia</taxon>
    </lineage>
</organism>
<evidence type="ECO:0000256" key="5">
    <source>
        <dbReference type="ARBA" id="ARBA00022833"/>
    </source>
</evidence>
<dbReference type="GO" id="GO:0046872">
    <property type="term" value="F:metal ion binding"/>
    <property type="evidence" value="ECO:0007669"/>
    <property type="project" value="UniProtKB-KW"/>
</dbReference>
<dbReference type="InterPro" id="IPR037518">
    <property type="entry name" value="MPN"/>
</dbReference>
<dbReference type="Pfam" id="PF04002">
    <property type="entry name" value="RadC"/>
    <property type="match status" value="1"/>
</dbReference>
<keyword evidence="5" id="KW-0862">Zinc</keyword>
<evidence type="ECO:0000256" key="6">
    <source>
        <dbReference type="ARBA" id="ARBA00023049"/>
    </source>
</evidence>
<dbReference type="NCBIfam" id="NF000642">
    <property type="entry name" value="PRK00024.1"/>
    <property type="match status" value="1"/>
</dbReference>
<dbReference type="GO" id="GO:0008237">
    <property type="term" value="F:metallopeptidase activity"/>
    <property type="evidence" value="ECO:0007669"/>
    <property type="project" value="UniProtKB-KW"/>
</dbReference>
<dbReference type="InterPro" id="IPR010994">
    <property type="entry name" value="RuvA_2-like"/>
</dbReference>
<feature type="domain" description="MPN" evidence="8">
    <location>
        <begin position="109"/>
        <end position="231"/>
    </location>
</feature>
<dbReference type="EMBL" id="JASOOE010000006">
    <property type="protein sequence ID" value="MDK7187159.1"/>
    <property type="molecule type" value="Genomic_DNA"/>
</dbReference>
<dbReference type="InterPro" id="IPR025657">
    <property type="entry name" value="RadC_JAB"/>
</dbReference>
<evidence type="ECO:0000313" key="10">
    <source>
        <dbReference type="Proteomes" id="UP001229251"/>
    </source>
</evidence>
<accession>A0AAJ1V5L3</accession>
<keyword evidence="3" id="KW-0479">Metal-binding</keyword>
<dbReference type="InterPro" id="IPR001405">
    <property type="entry name" value="UPF0758"/>
</dbReference>
<name>A0AAJ1V5L3_9LACT</name>
<dbReference type="InterPro" id="IPR020891">
    <property type="entry name" value="UPF0758_CS"/>
</dbReference>
<sequence>MAYIDASLKKKAVRHPEQPRERLVQYGVKALSNQELLAILLRTGTREQSVMDLAGQFLACFSCLNDLKQASLEEFQSIKGIGQVKAIELKAAIELGSRVHISNLPRYGIATSTQKVGQWLIQEMGDLQQEHLVSLCLNTKNEVIRKQTVFIGSLASSVAHPREIFKEAVKYPTARIILAHNHPSGNPDPSPADLYFTKRMIACGDMMGIELLDHIIIGNGIYHSIRETSNLFD</sequence>